<protein>
    <submittedName>
        <fullName evidence="3">FAD-binding protein</fullName>
    </submittedName>
</protein>
<dbReference type="InterPro" id="IPR016171">
    <property type="entry name" value="Vanillyl_alc_oxidase_C-sub2"/>
</dbReference>
<dbReference type="Gene3D" id="1.10.45.10">
    <property type="entry name" value="Vanillyl-alcohol Oxidase, Chain A, domain 4"/>
    <property type="match status" value="1"/>
</dbReference>
<dbReference type="PANTHER" id="PTHR43762:SF1">
    <property type="entry name" value="D-ARABINONO-1,4-LACTONE OXIDASE"/>
    <property type="match status" value="1"/>
</dbReference>
<evidence type="ECO:0000256" key="1">
    <source>
        <dbReference type="ARBA" id="ARBA00023002"/>
    </source>
</evidence>
<keyword evidence="1" id="KW-0560">Oxidoreductase</keyword>
<accession>A0AA41QDY6</accession>
<proteinExistence type="predicted"/>
<keyword evidence="4" id="KW-1185">Reference proteome</keyword>
<dbReference type="InterPro" id="IPR010031">
    <property type="entry name" value="FAD_lactone_oxidase-like"/>
</dbReference>
<dbReference type="InterPro" id="IPR016167">
    <property type="entry name" value="FAD-bd_PCMH_sub1"/>
</dbReference>
<dbReference type="Gene3D" id="3.30.70.2520">
    <property type="match status" value="1"/>
</dbReference>
<feature type="domain" description="FAD-binding PCMH-type" evidence="2">
    <location>
        <begin position="12"/>
        <end position="179"/>
    </location>
</feature>
<evidence type="ECO:0000259" key="2">
    <source>
        <dbReference type="PROSITE" id="PS51387"/>
    </source>
</evidence>
<dbReference type="GO" id="GO:0016020">
    <property type="term" value="C:membrane"/>
    <property type="evidence" value="ECO:0007669"/>
    <property type="project" value="InterPro"/>
</dbReference>
<dbReference type="InterPro" id="IPR006094">
    <property type="entry name" value="Oxid_FAD_bind_N"/>
</dbReference>
<dbReference type="Gene3D" id="3.30.70.2530">
    <property type="match status" value="1"/>
</dbReference>
<evidence type="ECO:0000313" key="3">
    <source>
        <dbReference type="EMBL" id="MCF4120369.1"/>
    </source>
</evidence>
<dbReference type="PROSITE" id="PS51387">
    <property type="entry name" value="FAD_PCMH"/>
    <property type="match status" value="1"/>
</dbReference>
<dbReference type="InterPro" id="IPR036318">
    <property type="entry name" value="FAD-bd_PCMH-like_sf"/>
</dbReference>
<name>A0AA41QDY6_9MICO</name>
<organism evidence="3 4">
    <name type="scientific">Antribacter soli</name>
    <dbReference type="NCBI Taxonomy" id="2910976"/>
    <lineage>
        <taxon>Bacteria</taxon>
        <taxon>Bacillati</taxon>
        <taxon>Actinomycetota</taxon>
        <taxon>Actinomycetes</taxon>
        <taxon>Micrococcales</taxon>
        <taxon>Promicromonosporaceae</taxon>
        <taxon>Antribacter</taxon>
    </lineage>
</organism>
<comment type="caution">
    <text evidence="3">The sequence shown here is derived from an EMBL/GenBank/DDBJ whole genome shotgun (WGS) entry which is preliminary data.</text>
</comment>
<dbReference type="GO" id="GO:0003885">
    <property type="term" value="F:D-arabinono-1,4-lactone oxidase activity"/>
    <property type="evidence" value="ECO:0007669"/>
    <property type="project" value="InterPro"/>
</dbReference>
<sequence length="427" mass="44930">MGAVTVNWAGNLTYSSQRVERPETLEQLQELMAGTDPVRALGSRHSFSDVADTTGVHVEVDAIDDGRPPVELDAATGVVSVNGGLRHGVVATALQASGRALSNLASLPHISVAGAVATATHGSGNGNQCLAGDVVGLELVTASGDLLTLRRGDADFPGAVVALGALGVVTRVELATRPTFDVRQDVLTGLPWDALAENLDAVTGSAYSVSLFTSWDEPTVREVWRKALAVPGEATPAAVGPDDVLVALGAKPATGPHHPIPGVDPAACTAQLGVPGPWHERLPHFRLDFTPSVGDELQSEYLVPRARAVEAIEALRRLGPVVAPLLLTSEIRTVAADDLWLSPFDEDRIGFHFTWVADGQAVRAVLPRLEDALLPLGARAHWGKLSTVPLADVAADYPRFADFRKLAGHLDPAGRMRGGYVERLLAV</sequence>
<dbReference type="InterPro" id="IPR016169">
    <property type="entry name" value="FAD-bd_PCMH_sub2"/>
</dbReference>
<dbReference type="EMBL" id="JAKGSG010000020">
    <property type="protein sequence ID" value="MCF4120369.1"/>
    <property type="molecule type" value="Genomic_DNA"/>
</dbReference>
<dbReference type="SUPFAM" id="SSF56176">
    <property type="entry name" value="FAD-binding/transporter-associated domain-like"/>
    <property type="match status" value="1"/>
</dbReference>
<dbReference type="GO" id="GO:0080049">
    <property type="term" value="F:L-gulono-1,4-lactone dehydrogenase activity"/>
    <property type="evidence" value="ECO:0007669"/>
    <property type="project" value="TreeGrafter"/>
</dbReference>
<evidence type="ECO:0000313" key="4">
    <source>
        <dbReference type="Proteomes" id="UP001165405"/>
    </source>
</evidence>
<reference evidence="3" key="1">
    <citation type="submission" date="2022-01" db="EMBL/GenBank/DDBJ databases">
        <title>Antribacter sp. nov., isolated from Guizhou of China.</title>
        <authorList>
            <person name="Chengliang C."/>
            <person name="Ya Z."/>
        </authorList>
    </citation>
    <scope>NUCLEOTIDE SEQUENCE</scope>
    <source>
        <strain evidence="3">KLBMP 9083</strain>
    </source>
</reference>
<dbReference type="AlphaFoldDB" id="A0AA41QDY6"/>
<dbReference type="Pfam" id="PF04030">
    <property type="entry name" value="ALO"/>
    <property type="match status" value="1"/>
</dbReference>
<dbReference type="Gene3D" id="3.30.465.10">
    <property type="match status" value="1"/>
</dbReference>
<dbReference type="Pfam" id="PF01565">
    <property type="entry name" value="FAD_binding_4"/>
    <property type="match status" value="1"/>
</dbReference>
<gene>
    <name evidence="3" type="ORF">L1785_05190</name>
</gene>
<dbReference type="InterPro" id="IPR007173">
    <property type="entry name" value="ALO_C"/>
</dbReference>
<dbReference type="PANTHER" id="PTHR43762">
    <property type="entry name" value="L-GULONOLACTONE OXIDASE"/>
    <property type="match status" value="1"/>
</dbReference>
<dbReference type="Proteomes" id="UP001165405">
    <property type="component" value="Unassembled WGS sequence"/>
</dbReference>
<dbReference type="InterPro" id="IPR016166">
    <property type="entry name" value="FAD-bd_PCMH"/>
</dbReference>
<dbReference type="Gene3D" id="3.30.43.10">
    <property type="entry name" value="Uridine Diphospho-n-acetylenolpyruvylglucosamine Reductase, domain 2"/>
    <property type="match status" value="1"/>
</dbReference>
<dbReference type="GO" id="GO:0071949">
    <property type="term" value="F:FAD binding"/>
    <property type="evidence" value="ECO:0007669"/>
    <property type="project" value="InterPro"/>
</dbReference>